<gene>
    <name evidence="1" type="ORF">IG616_20280</name>
</gene>
<sequence length="102" mass="11587">MYIVETTVQTASATKYLQQLCKHFTHKVPAAWTQEAGSVTFPYGDCIMHARDNALHIQCQTHDAENVALLKDVIGSHLRQFAWRETLQLVWQETRASCPLST</sequence>
<reference evidence="1 2" key="2">
    <citation type="journal article" date="2021" name="Int. J. Syst. Evol. Microbiol.">
        <title>Roseibium litorale sp. nov., isolated from a tidal flat sediment and proposal for the reclassification of Labrenzia polysiphoniae as Roseibium polysiphoniae comb. nov.</title>
        <authorList>
            <person name="Liu Y."/>
            <person name="Pei T."/>
            <person name="Du J."/>
            <person name="Chao M."/>
            <person name="Deng M.R."/>
            <person name="Zhu H."/>
        </authorList>
    </citation>
    <scope>NUCLEOTIDE SEQUENCE [LARGE SCALE GENOMIC DNA]</scope>
    <source>
        <strain evidence="1 2">4C16A</strain>
    </source>
</reference>
<dbReference type="Pfam" id="PF09981">
    <property type="entry name" value="DUF2218"/>
    <property type="match status" value="1"/>
</dbReference>
<dbReference type="Proteomes" id="UP000632063">
    <property type="component" value="Unassembled WGS sequence"/>
</dbReference>
<protein>
    <submittedName>
        <fullName evidence="1">DUF2218 domain-containing protein</fullName>
    </submittedName>
</protein>
<evidence type="ECO:0000313" key="1">
    <source>
        <dbReference type="EMBL" id="MBD8893891.1"/>
    </source>
</evidence>
<proteinExistence type="predicted"/>
<reference evidence="2" key="1">
    <citation type="submission" date="2020-09" db="EMBL/GenBank/DDBJ databases">
        <title>The genome sequence of strain Labrenzia suaedae 4C16A.</title>
        <authorList>
            <person name="Liu Y."/>
        </authorList>
    </citation>
    <scope>NUCLEOTIDE SEQUENCE [LARGE SCALE GENOMIC DNA]</scope>
    <source>
        <strain evidence="2">4C16A</strain>
    </source>
</reference>
<organism evidence="1 2">
    <name type="scientific">Roseibium litorale</name>
    <dbReference type="NCBI Taxonomy" id="2803841"/>
    <lineage>
        <taxon>Bacteria</taxon>
        <taxon>Pseudomonadati</taxon>
        <taxon>Pseudomonadota</taxon>
        <taxon>Alphaproteobacteria</taxon>
        <taxon>Hyphomicrobiales</taxon>
        <taxon>Stappiaceae</taxon>
        <taxon>Roseibium</taxon>
    </lineage>
</organism>
<comment type="caution">
    <text evidence="1">The sequence shown here is derived from an EMBL/GenBank/DDBJ whole genome shotgun (WGS) entry which is preliminary data.</text>
</comment>
<dbReference type="Gene3D" id="3.30.310.50">
    <property type="entry name" value="Alpha-D-phosphohexomutase, C-terminal domain"/>
    <property type="match status" value="1"/>
</dbReference>
<dbReference type="RefSeq" id="WP_192150308.1">
    <property type="nucleotide sequence ID" value="NZ_JACYXI010000017.1"/>
</dbReference>
<dbReference type="PIRSF" id="PIRSF028291">
    <property type="entry name" value="UCP028291"/>
    <property type="match status" value="1"/>
</dbReference>
<name>A0ABR9CUD8_9HYPH</name>
<keyword evidence="2" id="KW-1185">Reference proteome</keyword>
<dbReference type="EMBL" id="JACYXI010000017">
    <property type="protein sequence ID" value="MBD8893891.1"/>
    <property type="molecule type" value="Genomic_DNA"/>
</dbReference>
<accession>A0ABR9CUD8</accession>
<dbReference type="InterPro" id="IPR014543">
    <property type="entry name" value="UCP028291"/>
</dbReference>
<evidence type="ECO:0000313" key="2">
    <source>
        <dbReference type="Proteomes" id="UP000632063"/>
    </source>
</evidence>